<name>A0A6A9QMY2_SULME</name>
<evidence type="ECO:0000259" key="5">
    <source>
        <dbReference type="Pfam" id="PF22335"/>
    </source>
</evidence>
<feature type="domain" description="Csm1 subunit" evidence="4">
    <location>
        <begin position="224"/>
        <end position="293"/>
    </location>
</feature>
<protein>
    <submittedName>
        <fullName evidence="6">Uncharacterized protein</fullName>
    </submittedName>
</protein>
<dbReference type="Proteomes" id="UP000470772">
    <property type="component" value="Unassembled WGS sequence"/>
</dbReference>
<dbReference type="RefSeq" id="WP_054839133.1">
    <property type="nucleotide sequence ID" value="NZ_BBBY01000043.1"/>
</dbReference>
<dbReference type="InterPro" id="IPR052117">
    <property type="entry name" value="Cas10/Csm1_subtype-III-A"/>
</dbReference>
<keyword evidence="7" id="KW-1185">Reference proteome</keyword>
<dbReference type="GO" id="GO:0000166">
    <property type="term" value="F:nucleotide binding"/>
    <property type="evidence" value="ECO:0007669"/>
    <property type="project" value="UniProtKB-KW"/>
</dbReference>
<dbReference type="InterPro" id="IPR043128">
    <property type="entry name" value="Rev_trsase/Diguanyl_cyclase"/>
</dbReference>
<gene>
    <name evidence="6" type="ORF">GC250_06495</name>
</gene>
<dbReference type="EMBL" id="WGGD01000005">
    <property type="protein sequence ID" value="MUN29088.1"/>
    <property type="molecule type" value="Genomic_DNA"/>
</dbReference>
<evidence type="ECO:0000313" key="7">
    <source>
        <dbReference type="Proteomes" id="UP000470772"/>
    </source>
</evidence>
<evidence type="ECO:0000256" key="2">
    <source>
        <dbReference type="ARBA" id="ARBA00023118"/>
    </source>
</evidence>
<evidence type="ECO:0000256" key="1">
    <source>
        <dbReference type="ARBA" id="ARBA00022741"/>
    </source>
</evidence>
<feature type="region of interest" description="Disordered" evidence="3">
    <location>
        <begin position="320"/>
        <end position="339"/>
    </location>
</feature>
<evidence type="ECO:0000259" key="4">
    <source>
        <dbReference type="Pfam" id="PF18211"/>
    </source>
</evidence>
<accession>A0A6A9QMY2</accession>
<sequence>MDEDLYKMMLVAYLHDVGKLLQRAGDKEDECVLGKGFHEHDGFSCGFIKRYLGEEYEKLFKSSGWKKSDYASASERIRRESTEKVSTTPLLHPAKDREEDGKWWYPVTFLSWSAPSGTYFLTNKESARSRINYKNIVKELRRLAEEISAIEDPLSLLETYEYVMRSVGTLVPAAVYMAEPNTSIYGHSRLASSVYPATRTGKYSLFLVDTKGIQRFVTNVKGESEASKRLRGRSFFLQLLQQAMVDRVADILQLSEVNNISFEPGRLIFMVPGRPEEKKKEVEHLLQEISEWSEFELQFTTALSNEKEISKLKFYVEEDENSNNEMRQDERQDKEEGKSNFEEALDQVFKKQRLIVLPSILERSSQDRFGEVTSKWIEVDNENISWLNALAPGEFEVGDKLSIMNLISLIVGHSARNLKAVIEVIEKDWKGGKNESIKKGREGEDEEFAYYSEKGKKDERIRIGKIRIAPLGISFYLIHSPETRDIDVTPVVESLISTLRREKNRVKVFKINDPLNFVFNVSDKRNLTFGYMIVNTFHPVDRDETKQTGIKFKTLDDMGDFIGMGSIDGDEIGTLVKALSRYPSRFMTLSVLMNFVFTFYMVKRIEEISGENPIDVVLLYSGGDDLVVYGRWEDTLKILARLAEGVERILGCITVSGGFTMFKPSYPLYRAYYESREFEDIAKREKKELGKKGGYVAGNVLEPYLDDISGRGVRIYSWEDVMKALDNADMLIKEAEISSGYLYRLHQLGTEIFESVLDNKNPDEKGGNGTSRDRLSSLEIWKARSLVSYAYMNARNPDTFTKASKILGLIPYPVNSVTEDEVIRSIVRARTAIQFYSLKSRKTG</sequence>
<keyword evidence="2" id="KW-0051">Antiviral defense</keyword>
<evidence type="ECO:0000256" key="3">
    <source>
        <dbReference type="SAM" id="MobiDB-lite"/>
    </source>
</evidence>
<organism evidence="6 7">
    <name type="scientific">Sulfuracidifex metallicus DSM 6482 = JCM 9184</name>
    <dbReference type="NCBI Taxonomy" id="523847"/>
    <lineage>
        <taxon>Archaea</taxon>
        <taxon>Thermoproteota</taxon>
        <taxon>Thermoprotei</taxon>
        <taxon>Sulfolobales</taxon>
        <taxon>Sulfolobaceae</taxon>
        <taxon>Sulfuracidifex</taxon>
    </lineage>
</organism>
<dbReference type="InterPro" id="IPR041062">
    <property type="entry name" value="Csm1_B"/>
</dbReference>
<comment type="caution">
    <text evidence="6">The sequence shown here is derived from an EMBL/GenBank/DDBJ whole genome shotgun (WGS) entry which is preliminary data.</text>
</comment>
<dbReference type="Pfam" id="PF22335">
    <property type="entry name" value="Cas10-Cmr2_palm2"/>
    <property type="match status" value="1"/>
</dbReference>
<feature type="compositionally biased region" description="Basic and acidic residues" evidence="3">
    <location>
        <begin position="326"/>
        <end position="339"/>
    </location>
</feature>
<dbReference type="PANTHER" id="PTHR36528:SF1">
    <property type="entry name" value="CRISPR SYSTEM SINGLE-STRAND-SPECIFIC DEOXYRIBONUCLEASE CAS10_CSM1 (SUBTYPE III-A)"/>
    <property type="match status" value="1"/>
</dbReference>
<evidence type="ECO:0000313" key="6">
    <source>
        <dbReference type="EMBL" id="MUN29088.1"/>
    </source>
</evidence>
<dbReference type="Pfam" id="PF18211">
    <property type="entry name" value="Csm1_B"/>
    <property type="match status" value="1"/>
</dbReference>
<reference evidence="6 7" key="1">
    <citation type="submission" date="2019-10" db="EMBL/GenBank/DDBJ databases">
        <title>Sequencing and Assembly of Multiple Reported Metal-Biooxidizing Members of the Extremely Thermoacidophilic Archaeal Family Sulfolobaceae.</title>
        <authorList>
            <person name="Counts J.A."/>
            <person name="Kelly R.M."/>
        </authorList>
    </citation>
    <scope>NUCLEOTIDE SEQUENCE [LARGE SCALE GENOMIC DNA]</scope>
    <source>
        <strain evidence="6 7">DSM 6482</strain>
    </source>
</reference>
<dbReference type="PANTHER" id="PTHR36528">
    <property type="entry name" value="CRISPR SYSTEM SINGLE-STRAND-SPECIFIC DEOXYRIBONUCLEASE CAS10/CSM1 (SUBTYPE III-A)"/>
    <property type="match status" value="1"/>
</dbReference>
<proteinExistence type="predicted"/>
<keyword evidence="1" id="KW-0547">Nucleotide-binding</keyword>
<feature type="domain" description="Cas10/Cmr2 second palm" evidence="5">
    <location>
        <begin position="566"/>
        <end position="687"/>
    </location>
</feature>
<dbReference type="OrthoDB" id="27218at2157"/>
<dbReference type="AlphaFoldDB" id="A0A6A9QMY2"/>
<dbReference type="GO" id="GO:0051607">
    <property type="term" value="P:defense response to virus"/>
    <property type="evidence" value="ECO:0007669"/>
    <property type="project" value="UniProtKB-KW"/>
</dbReference>
<dbReference type="Gene3D" id="3.30.70.270">
    <property type="match status" value="1"/>
</dbReference>
<dbReference type="InterPro" id="IPR054767">
    <property type="entry name" value="Cas10-Cmr2_palm2"/>
</dbReference>